<keyword evidence="4" id="KW-1185">Reference proteome</keyword>
<sequence>MTDEHKLQDSPGHDYLPLPISMKVPHMDFIYRLSCDMAAENHSVGAPFDGSHRRVIMPIEGGSVKGPGISATIQHMSGADWGTQVAGTEYMRLDARYTLKTDNGHFIYVRSKGIFSPREDDFFAKGEPHQMTQSDVEWFTRLQFDAGPGPYNWLNGIMAIGVLSMHDRKIIIDAYRVTNFPGLPAKAISVKAKA</sequence>
<proteinExistence type="predicted"/>
<evidence type="ECO:0000313" key="2">
    <source>
        <dbReference type="EMBL" id="WPB07389.1"/>
    </source>
</evidence>
<dbReference type="Pfam" id="PF11578">
    <property type="entry name" value="DUF3237"/>
    <property type="match status" value="1"/>
</dbReference>
<evidence type="ECO:0000313" key="1">
    <source>
        <dbReference type="EMBL" id="PIA96169.1"/>
    </source>
</evidence>
<reference evidence="1 3" key="1">
    <citation type="submission" date="2015-10" db="EMBL/GenBank/DDBJ databases">
        <title>The cercosporin biosynthetic gene cluster was horizontally transferred to several fungal lineages and shown to be expanded in Cercospora beticola based on microsynteny with recipient genomes.</title>
        <authorList>
            <person name="De Jonge R."/>
            <person name="Ebert M.K."/>
            <person name="Suttle J.C."/>
            <person name="Jurick Ii W.M."/>
            <person name="Secor G.A."/>
            <person name="Thomma B.P."/>
            <person name="Van De Peer Y."/>
            <person name="Bolton M.D."/>
        </authorList>
    </citation>
    <scope>NUCLEOTIDE SEQUENCE [LARGE SCALE GENOMIC DNA]</scope>
    <source>
        <strain evidence="1 3">09-40</strain>
    </source>
</reference>
<accession>A0A2G5HUF5</accession>
<organism evidence="1 3">
    <name type="scientific">Cercospora beticola</name>
    <name type="common">Sugarbeet leaf spot fungus</name>
    <dbReference type="NCBI Taxonomy" id="122368"/>
    <lineage>
        <taxon>Eukaryota</taxon>
        <taxon>Fungi</taxon>
        <taxon>Dikarya</taxon>
        <taxon>Ascomycota</taxon>
        <taxon>Pezizomycotina</taxon>
        <taxon>Dothideomycetes</taxon>
        <taxon>Dothideomycetidae</taxon>
        <taxon>Mycosphaerellales</taxon>
        <taxon>Mycosphaerellaceae</taxon>
        <taxon>Cercospora</taxon>
    </lineage>
</organism>
<dbReference type="PANTHER" id="PTHR37315">
    <property type="entry name" value="UPF0311 PROTEIN BLR7842"/>
    <property type="match status" value="1"/>
</dbReference>
<dbReference type="EMBL" id="CP134191">
    <property type="protein sequence ID" value="WPB07389.1"/>
    <property type="molecule type" value="Genomic_DNA"/>
</dbReference>
<dbReference type="EMBL" id="LKMD01000103">
    <property type="protein sequence ID" value="PIA96169.1"/>
    <property type="molecule type" value="Genomic_DNA"/>
</dbReference>
<dbReference type="Proteomes" id="UP001302367">
    <property type="component" value="Chromosome 8"/>
</dbReference>
<dbReference type="PANTHER" id="PTHR37315:SF1">
    <property type="entry name" value="UPF0311 PROTEIN BLR7842"/>
    <property type="match status" value="1"/>
</dbReference>
<evidence type="ECO:0000313" key="3">
    <source>
        <dbReference type="Proteomes" id="UP000230605"/>
    </source>
</evidence>
<dbReference type="Proteomes" id="UP000230605">
    <property type="component" value="Chromosome 8"/>
</dbReference>
<name>A0A2G5HUF5_CERBT</name>
<dbReference type="InterPro" id="IPR020915">
    <property type="entry name" value="UPF0311"/>
</dbReference>
<dbReference type="AlphaFoldDB" id="A0A2G5HUF5"/>
<evidence type="ECO:0000313" key="4">
    <source>
        <dbReference type="Proteomes" id="UP001302367"/>
    </source>
</evidence>
<dbReference type="Gene3D" id="2.40.160.20">
    <property type="match status" value="1"/>
</dbReference>
<dbReference type="OrthoDB" id="2544694at2759"/>
<reference evidence="2 4" key="2">
    <citation type="submission" date="2023-09" db="EMBL/GenBank/DDBJ databases">
        <title>Complete-Gapless Cercospora beticola genome.</title>
        <authorList>
            <person name="Wyatt N.A."/>
            <person name="Spanner R.E."/>
            <person name="Bolton M.D."/>
        </authorList>
    </citation>
    <scope>NUCLEOTIDE SEQUENCE [LARGE SCALE GENOMIC DNA]</scope>
    <source>
        <strain evidence="2">Cb09-40</strain>
    </source>
</reference>
<protein>
    <submittedName>
        <fullName evidence="1">Uncharacterized protein</fullName>
    </submittedName>
</protein>
<gene>
    <name evidence="1" type="ORF">CB0940_10662</name>
    <name evidence="2" type="ORF">RHO25_012050</name>
</gene>